<evidence type="ECO:0000256" key="5">
    <source>
        <dbReference type="ARBA" id="ARBA00023277"/>
    </source>
</evidence>
<dbReference type="SUPFAM" id="SSF55347">
    <property type="entry name" value="Glyceraldehyde-3-phosphate dehydrogenase-like, C-terminal domain"/>
    <property type="match status" value="1"/>
</dbReference>
<sequence length="465" mass="49668">MTTTPLPAATTEMTTLIVLGASGDLTSRLLMPALGQLLTREPERSIRLIGAGMDDWDDAHWRSVVTASFATMDASGPAVDAVLAGAVYRRSDITKPEDLEALLALAEGRPAFYFAVPPAIAAKACVALESVTLPDGLILALEKPFGIDEASAHALNAQLATLIPEDQVHRIDHFLGRSTVLNVLGVRFTNRIAEPVWSAEHIDSVVIRYDEALGLEGRAGYYDKAGALVDMIQSHLLQVLAVVAMDPPSTLSAVDLRDAKAMVLRATSIWGGDPVASSHRARYTGGTIGDRTFLSYADEEGVDPALGTETLAEMTVAIATARWQGVPFILRSGKALGDRRSEIVITFKPVSHLPTGFSGAADPTVLRLTLGPDRMALEINLNGPGDPFHLDRASLEAEFGEGELLAYAEVLQGILDGDPTLSVRGDTAEQCWRIVQPVLDAWRENAVPLDEYPAGTPGPAGWPQL</sequence>
<feature type="domain" description="Glucose-6-phosphate dehydrogenase C-terminal" evidence="8">
    <location>
        <begin position="186"/>
        <end position="461"/>
    </location>
</feature>
<dbReference type="HAMAP" id="MF_00966">
    <property type="entry name" value="G6PD"/>
    <property type="match status" value="1"/>
</dbReference>
<dbReference type="Pfam" id="PF02781">
    <property type="entry name" value="G6PD_C"/>
    <property type="match status" value="1"/>
</dbReference>
<dbReference type="Gene3D" id="3.30.360.10">
    <property type="entry name" value="Dihydrodipicolinate Reductase, domain 2"/>
    <property type="match status" value="1"/>
</dbReference>
<dbReference type="SUPFAM" id="SSF51735">
    <property type="entry name" value="NAD(P)-binding Rossmann-fold domains"/>
    <property type="match status" value="1"/>
</dbReference>
<feature type="binding site" evidence="6">
    <location>
        <position position="173"/>
    </location>
    <ligand>
        <name>substrate</name>
    </ligand>
</feature>
<dbReference type="Proteomes" id="UP000199009">
    <property type="component" value="Chromosome I"/>
</dbReference>
<dbReference type="PANTHER" id="PTHR23429:SF0">
    <property type="entry name" value="GLUCOSE-6-PHOSPHATE 1-DEHYDROGENASE"/>
    <property type="match status" value="1"/>
</dbReference>
<evidence type="ECO:0000313" key="9">
    <source>
        <dbReference type="EMBL" id="SDG55125.1"/>
    </source>
</evidence>
<comment type="catalytic activity">
    <reaction evidence="6">
        <text>D-glucose 6-phosphate + NADP(+) = 6-phospho-D-glucono-1,5-lactone + NADPH + H(+)</text>
        <dbReference type="Rhea" id="RHEA:15841"/>
        <dbReference type="ChEBI" id="CHEBI:15378"/>
        <dbReference type="ChEBI" id="CHEBI:57783"/>
        <dbReference type="ChEBI" id="CHEBI:57955"/>
        <dbReference type="ChEBI" id="CHEBI:58349"/>
        <dbReference type="ChEBI" id="CHEBI:61548"/>
        <dbReference type="EC" id="1.1.1.49"/>
    </reaction>
</comment>
<dbReference type="GO" id="GO:0050661">
    <property type="term" value="F:NADP binding"/>
    <property type="evidence" value="ECO:0007669"/>
    <property type="project" value="UniProtKB-UniRule"/>
</dbReference>
<keyword evidence="5 6" id="KW-0119">Carbohydrate metabolism</keyword>
<dbReference type="Pfam" id="PF00479">
    <property type="entry name" value="G6PD_N"/>
    <property type="match status" value="1"/>
</dbReference>
<evidence type="ECO:0000256" key="6">
    <source>
        <dbReference type="HAMAP-Rule" id="MF_00966"/>
    </source>
</evidence>
<evidence type="ECO:0000256" key="2">
    <source>
        <dbReference type="ARBA" id="ARBA00022526"/>
    </source>
</evidence>
<accession>A0A1G7V5G2</accession>
<dbReference type="PRINTS" id="PR00079">
    <property type="entry name" value="G6PDHDRGNASE"/>
</dbReference>
<dbReference type="InterPro" id="IPR001282">
    <property type="entry name" value="G6P_DH"/>
</dbReference>
<dbReference type="GO" id="GO:0004345">
    <property type="term" value="F:glucose-6-phosphate dehydrogenase activity"/>
    <property type="evidence" value="ECO:0007669"/>
    <property type="project" value="UniProtKB-UniRule"/>
</dbReference>
<dbReference type="Gene3D" id="3.40.50.720">
    <property type="entry name" value="NAD(P)-binding Rossmann-like Domain"/>
    <property type="match status" value="1"/>
</dbReference>
<keyword evidence="3 6" id="KW-0521">NADP</keyword>
<reference evidence="9 10" key="1">
    <citation type="submission" date="2016-10" db="EMBL/GenBank/DDBJ databases">
        <authorList>
            <person name="de Groot N.N."/>
        </authorList>
    </citation>
    <scope>NUCLEOTIDE SEQUENCE [LARGE SCALE GENOMIC DNA]</scope>
    <source>
        <strain evidence="9 10">DSM 23142</strain>
    </source>
</reference>
<keyword evidence="2 6" id="KW-0313">Glucose metabolism</keyword>
<evidence type="ECO:0000259" key="7">
    <source>
        <dbReference type="Pfam" id="PF00479"/>
    </source>
</evidence>
<feature type="binding site" evidence="6">
    <location>
        <position position="143"/>
    </location>
    <ligand>
        <name>NADP(+)</name>
        <dbReference type="ChEBI" id="CHEBI:58349"/>
    </ligand>
</feature>
<keyword evidence="4 6" id="KW-0560">Oxidoreductase</keyword>
<proteinExistence type="inferred from homology"/>
<evidence type="ECO:0000256" key="3">
    <source>
        <dbReference type="ARBA" id="ARBA00022857"/>
    </source>
</evidence>
<comment type="function">
    <text evidence="6">Catalyzes the oxidation of glucose 6-phosphate to 6-phosphogluconolactone.</text>
</comment>
<evidence type="ECO:0000256" key="4">
    <source>
        <dbReference type="ARBA" id="ARBA00023002"/>
    </source>
</evidence>
<evidence type="ECO:0000259" key="8">
    <source>
        <dbReference type="Pfam" id="PF02781"/>
    </source>
</evidence>
<dbReference type="PANTHER" id="PTHR23429">
    <property type="entry name" value="GLUCOSE-6-PHOSPHATE 1-DEHYDROGENASE G6PD"/>
    <property type="match status" value="1"/>
</dbReference>
<feature type="active site" description="Proton acceptor" evidence="6">
    <location>
        <position position="235"/>
    </location>
</feature>
<keyword evidence="10" id="KW-1185">Reference proteome</keyword>
<dbReference type="RefSeq" id="WP_231917764.1">
    <property type="nucleotide sequence ID" value="NZ_LT629692.1"/>
</dbReference>
<protein>
    <recommendedName>
        <fullName evidence="6">Glucose-6-phosphate 1-dehydrogenase</fullName>
        <shortName evidence="6">G6PD</shortName>
        <ecNumber evidence="6">1.1.1.49</ecNumber>
    </recommendedName>
</protein>
<dbReference type="InterPro" id="IPR022675">
    <property type="entry name" value="G6P_DH_C"/>
</dbReference>
<dbReference type="InterPro" id="IPR022674">
    <property type="entry name" value="G6P_DH_NAD-bd"/>
</dbReference>
<evidence type="ECO:0000256" key="1">
    <source>
        <dbReference type="ARBA" id="ARBA00004937"/>
    </source>
</evidence>
<dbReference type="GO" id="GO:0009051">
    <property type="term" value="P:pentose-phosphate shunt, oxidative branch"/>
    <property type="evidence" value="ECO:0007669"/>
    <property type="project" value="TreeGrafter"/>
</dbReference>
<dbReference type="AlphaFoldDB" id="A0A1G7V5G2"/>
<dbReference type="UniPathway" id="UPA00115">
    <property type="reaction ID" value="UER00408"/>
</dbReference>
<organism evidence="9 10">
    <name type="scientific">Microbacterium pygmaeum</name>
    <dbReference type="NCBI Taxonomy" id="370764"/>
    <lineage>
        <taxon>Bacteria</taxon>
        <taxon>Bacillati</taxon>
        <taxon>Actinomycetota</taxon>
        <taxon>Actinomycetes</taxon>
        <taxon>Micrococcales</taxon>
        <taxon>Microbacteriaceae</taxon>
        <taxon>Microbacterium</taxon>
    </lineage>
</organism>
<dbReference type="GO" id="GO:0005829">
    <property type="term" value="C:cytosol"/>
    <property type="evidence" value="ECO:0007669"/>
    <property type="project" value="TreeGrafter"/>
</dbReference>
<feature type="binding site" evidence="6">
    <location>
        <position position="211"/>
    </location>
    <ligand>
        <name>substrate</name>
    </ligand>
</feature>
<feature type="binding site" evidence="6">
    <location>
        <position position="230"/>
    </location>
    <ligand>
        <name>substrate</name>
    </ligand>
</feature>
<feature type="binding site" evidence="6">
    <location>
        <begin position="92"/>
        <end position="93"/>
    </location>
    <ligand>
        <name>NADP(+)</name>
        <dbReference type="ChEBI" id="CHEBI:58349"/>
    </ligand>
</feature>
<dbReference type="InterPro" id="IPR036291">
    <property type="entry name" value="NAD(P)-bd_dom_sf"/>
</dbReference>
<evidence type="ECO:0000313" key="10">
    <source>
        <dbReference type="Proteomes" id="UP000199009"/>
    </source>
</evidence>
<dbReference type="EC" id="1.1.1.49" evidence="6"/>
<feature type="binding site" evidence="6">
    <location>
        <position position="334"/>
    </location>
    <ligand>
        <name>substrate</name>
    </ligand>
</feature>
<name>A0A1G7V5G2_9MICO</name>
<comment type="similarity">
    <text evidence="6">Belongs to the glucose-6-phosphate dehydrogenase family.</text>
</comment>
<comment type="caution">
    <text evidence="6">Lacks conserved residue(s) required for the propagation of feature annotation.</text>
</comment>
<dbReference type="GO" id="GO:0006006">
    <property type="term" value="P:glucose metabolic process"/>
    <property type="evidence" value="ECO:0007669"/>
    <property type="project" value="UniProtKB-KW"/>
</dbReference>
<gene>
    <name evidence="6" type="primary">zwf</name>
    <name evidence="9" type="ORF">SAMN04489810_0608</name>
</gene>
<dbReference type="EMBL" id="LT629692">
    <property type="protein sequence ID" value="SDG55125.1"/>
    <property type="molecule type" value="Genomic_DNA"/>
</dbReference>
<dbReference type="STRING" id="370764.SAMN04489810_0608"/>
<feature type="domain" description="Glucose-6-phosphate dehydrogenase NAD-binding" evidence="7">
    <location>
        <begin position="17"/>
        <end position="182"/>
    </location>
</feature>
<dbReference type="PIRSF" id="PIRSF000110">
    <property type="entry name" value="G6PD"/>
    <property type="match status" value="1"/>
</dbReference>
<comment type="pathway">
    <text evidence="1 6">Carbohydrate degradation; pentose phosphate pathway; D-ribulose 5-phosphate from D-glucose 6-phosphate (oxidative stage): step 1/3.</text>
</comment>
<dbReference type="NCBIfam" id="NF009492">
    <property type="entry name" value="PRK12853.1-3"/>
    <property type="match status" value="1"/>
</dbReference>